<reference evidence="3 4" key="1">
    <citation type="journal article" date="2012" name="Genome Biol.">
        <title>Sequencing three crocodilian genomes to illuminate the evolution of archosaurs and amniotes.</title>
        <authorList>
            <person name="St John J.A."/>
            <person name="Braun E.L."/>
            <person name="Isberg S.R."/>
            <person name="Miles L.G."/>
            <person name="Chong A.Y."/>
            <person name="Gongora J."/>
            <person name="Dalzell P."/>
            <person name="Moran C."/>
            <person name="Bed'hom B."/>
            <person name="Abzhanov A."/>
            <person name="Burgess S.C."/>
            <person name="Cooksey A.M."/>
            <person name="Castoe T.A."/>
            <person name="Crawford N.G."/>
            <person name="Densmore L.D."/>
            <person name="Drew J.C."/>
            <person name="Edwards S.V."/>
            <person name="Faircloth B.C."/>
            <person name="Fujita M.K."/>
            <person name="Greenwold M.J."/>
            <person name="Hoffmann F.G."/>
            <person name="Howard J.M."/>
            <person name="Iguchi T."/>
            <person name="Janes D.E."/>
            <person name="Khan S.Y."/>
            <person name="Kohno S."/>
            <person name="de Koning A.J."/>
            <person name="Lance S.L."/>
            <person name="McCarthy F.M."/>
            <person name="McCormack J.E."/>
            <person name="Merchant M.E."/>
            <person name="Peterson D.G."/>
            <person name="Pollock D.D."/>
            <person name="Pourmand N."/>
            <person name="Raney B.J."/>
            <person name="Roessler K.A."/>
            <person name="Sanford J.R."/>
            <person name="Sawyer R.H."/>
            <person name="Schmidt C.J."/>
            <person name="Triplett E.W."/>
            <person name="Tuberville T.D."/>
            <person name="Venegas-Anaya M."/>
            <person name="Howard J.T."/>
            <person name="Jarvis E.D."/>
            <person name="Guillette L.J.Jr."/>
            <person name="Glenn T.C."/>
            <person name="Green R.E."/>
            <person name="Ray D.A."/>
        </authorList>
    </citation>
    <scope>NUCLEOTIDE SEQUENCE [LARGE SCALE GENOMIC DNA]</scope>
    <source>
        <strain evidence="3">KSC_2009_1</strain>
    </source>
</reference>
<dbReference type="EMBL" id="AKHW03005127">
    <property type="protein sequence ID" value="KYO27702.1"/>
    <property type="molecule type" value="Genomic_DNA"/>
</dbReference>
<evidence type="ECO:0000313" key="4">
    <source>
        <dbReference type="Proteomes" id="UP000050525"/>
    </source>
</evidence>
<evidence type="ECO:0000313" key="3">
    <source>
        <dbReference type="EMBL" id="KYO27702.1"/>
    </source>
</evidence>
<feature type="region of interest" description="Disordered" evidence="1">
    <location>
        <begin position="68"/>
        <end position="90"/>
    </location>
</feature>
<organism evidence="3 4">
    <name type="scientific">Alligator mississippiensis</name>
    <name type="common">American alligator</name>
    <dbReference type="NCBI Taxonomy" id="8496"/>
    <lineage>
        <taxon>Eukaryota</taxon>
        <taxon>Metazoa</taxon>
        <taxon>Chordata</taxon>
        <taxon>Craniata</taxon>
        <taxon>Vertebrata</taxon>
        <taxon>Euteleostomi</taxon>
        <taxon>Archelosauria</taxon>
        <taxon>Archosauria</taxon>
        <taxon>Crocodylia</taxon>
        <taxon>Alligatoridae</taxon>
        <taxon>Alligatorinae</taxon>
        <taxon>Alligator</taxon>
    </lineage>
</organism>
<accession>A0A151MT70</accession>
<gene>
    <name evidence="3" type="ORF">Y1Q_0005259</name>
</gene>
<proteinExistence type="predicted"/>
<evidence type="ECO:0000259" key="2">
    <source>
        <dbReference type="Pfam" id="PF17919"/>
    </source>
</evidence>
<dbReference type="SUPFAM" id="SSF56672">
    <property type="entry name" value="DNA/RNA polymerases"/>
    <property type="match status" value="1"/>
</dbReference>
<keyword evidence="4" id="KW-1185">Reference proteome</keyword>
<feature type="compositionally biased region" description="Basic and acidic residues" evidence="1">
    <location>
        <begin position="68"/>
        <end position="82"/>
    </location>
</feature>
<evidence type="ECO:0000256" key="1">
    <source>
        <dbReference type="SAM" id="MobiDB-lite"/>
    </source>
</evidence>
<dbReference type="Pfam" id="PF17919">
    <property type="entry name" value="RT_RNaseH_2"/>
    <property type="match status" value="1"/>
</dbReference>
<sequence>MPVGLAQDLPYPMILGWDWCEIYEVLGVAKNIVMGETDASEWALGAVLSPEIEGAFEPVAYTSQKLNPQERRCHESEDRTDPVEAAVEEF</sequence>
<dbReference type="InterPro" id="IPR043502">
    <property type="entry name" value="DNA/RNA_pol_sf"/>
</dbReference>
<protein>
    <recommendedName>
        <fullName evidence="2">Reverse transcriptase/retrotransposon-derived protein RNase H-like domain-containing protein</fullName>
    </recommendedName>
</protein>
<comment type="caution">
    <text evidence="3">The sequence shown here is derived from an EMBL/GenBank/DDBJ whole genome shotgun (WGS) entry which is preliminary data.</text>
</comment>
<name>A0A151MT70_ALLMI</name>
<feature type="domain" description="Reverse transcriptase/retrotransposon-derived protein RNase H-like" evidence="2">
    <location>
        <begin position="36"/>
        <end position="79"/>
    </location>
</feature>
<dbReference type="Proteomes" id="UP000050525">
    <property type="component" value="Unassembled WGS sequence"/>
</dbReference>
<dbReference type="AlphaFoldDB" id="A0A151MT70"/>
<dbReference type="InterPro" id="IPR041577">
    <property type="entry name" value="RT_RNaseH_2"/>
</dbReference>